<evidence type="ECO:0000313" key="3">
    <source>
        <dbReference type="Proteomes" id="UP000632125"/>
    </source>
</evidence>
<feature type="transmembrane region" description="Helical" evidence="1">
    <location>
        <begin position="26"/>
        <end position="44"/>
    </location>
</feature>
<feature type="transmembrane region" description="Helical" evidence="1">
    <location>
        <begin position="6"/>
        <end position="21"/>
    </location>
</feature>
<evidence type="ECO:0000313" key="2">
    <source>
        <dbReference type="EMBL" id="MBD2871789.1"/>
    </source>
</evidence>
<accession>A0A927H9N3</accession>
<sequence length="150" mass="17584">MLFNYFWGLIVPWLFGIYMARKVPKILLLIFPVGIVISHTINDWGIHERYWIFAPVKENNESVAALPLDLGLYAILAASLIWAIHARKRGSLLIILLFSLGTTLLECFGLLIGRVWYDNGWNVGWTYLSYVFAYYLVYFYYLLLKRQRLL</sequence>
<proteinExistence type="predicted"/>
<dbReference type="Proteomes" id="UP000632125">
    <property type="component" value="Unassembled WGS sequence"/>
</dbReference>
<keyword evidence="1" id="KW-0472">Membrane</keyword>
<keyword evidence="1" id="KW-1133">Transmembrane helix</keyword>
<gene>
    <name evidence="2" type="ORF">IDH41_24735</name>
</gene>
<organism evidence="2 3">
    <name type="scientific">Paenibacillus arenilitoris</name>
    <dbReference type="NCBI Taxonomy" id="2772299"/>
    <lineage>
        <taxon>Bacteria</taxon>
        <taxon>Bacillati</taxon>
        <taxon>Bacillota</taxon>
        <taxon>Bacilli</taxon>
        <taxon>Bacillales</taxon>
        <taxon>Paenibacillaceae</taxon>
        <taxon>Paenibacillus</taxon>
    </lineage>
</organism>
<feature type="transmembrane region" description="Helical" evidence="1">
    <location>
        <begin position="124"/>
        <end position="144"/>
    </location>
</feature>
<protein>
    <submittedName>
        <fullName evidence="2">Uncharacterized protein</fullName>
    </submittedName>
</protein>
<keyword evidence="1" id="KW-0812">Transmembrane</keyword>
<feature type="transmembrane region" description="Helical" evidence="1">
    <location>
        <begin position="64"/>
        <end position="84"/>
    </location>
</feature>
<keyword evidence="3" id="KW-1185">Reference proteome</keyword>
<dbReference type="AlphaFoldDB" id="A0A927H9N3"/>
<dbReference type="EMBL" id="JACXIY010000036">
    <property type="protein sequence ID" value="MBD2871789.1"/>
    <property type="molecule type" value="Genomic_DNA"/>
</dbReference>
<dbReference type="RefSeq" id="WP_190865907.1">
    <property type="nucleotide sequence ID" value="NZ_JACXIY010000036.1"/>
</dbReference>
<evidence type="ECO:0000256" key="1">
    <source>
        <dbReference type="SAM" id="Phobius"/>
    </source>
</evidence>
<name>A0A927H9N3_9BACL</name>
<comment type="caution">
    <text evidence="2">The sequence shown here is derived from an EMBL/GenBank/DDBJ whole genome shotgun (WGS) entry which is preliminary data.</text>
</comment>
<feature type="transmembrane region" description="Helical" evidence="1">
    <location>
        <begin position="91"/>
        <end position="112"/>
    </location>
</feature>
<reference evidence="2" key="1">
    <citation type="submission" date="2020-09" db="EMBL/GenBank/DDBJ databases">
        <title>A novel bacterium of genus Paenibacillus, isolated from South China Sea.</title>
        <authorList>
            <person name="Huang H."/>
            <person name="Mo K."/>
            <person name="Hu Y."/>
        </authorList>
    </citation>
    <scope>NUCLEOTIDE SEQUENCE</scope>
    <source>
        <strain evidence="2">IB182493</strain>
    </source>
</reference>